<feature type="region of interest" description="Disordered" evidence="1">
    <location>
        <begin position="1"/>
        <end position="43"/>
    </location>
</feature>
<name>S4Y6Y1_SORCE</name>
<dbReference type="EMBL" id="CP003969">
    <property type="protein sequence ID" value="AGP40196.1"/>
    <property type="molecule type" value="Genomic_DNA"/>
</dbReference>
<dbReference type="Proteomes" id="UP000014803">
    <property type="component" value="Chromosome"/>
</dbReference>
<sequence length="43" mass="4424">MARVADTERSELSTADSRSAASSSSAICSTLHASRPQATVADK</sequence>
<dbReference type="STRING" id="1254432.SCE1572_40245"/>
<dbReference type="KEGG" id="scu:SCE1572_40245"/>
<feature type="compositionally biased region" description="Basic and acidic residues" evidence="1">
    <location>
        <begin position="1"/>
        <end position="11"/>
    </location>
</feature>
<feature type="compositionally biased region" description="Low complexity" evidence="1">
    <location>
        <begin position="13"/>
        <end position="34"/>
    </location>
</feature>
<organism evidence="2 3">
    <name type="scientific">Sorangium cellulosum So0157-2</name>
    <dbReference type="NCBI Taxonomy" id="1254432"/>
    <lineage>
        <taxon>Bacteria</taxon>
        <taxon>Pseudomonadati</taxon>
        <taxon>Myxococcota</taxon>
        <taxon>Polyangia</taxon>
        <taxon>Polyangiales</taxon>
        <taxon>Polyangiaceae</taxon>
        <taxon>Sorangium</taxon>
    </lineage>
</organism>
<evidence type="ECO:0000313" key="2">
    <source>
        <dbReference type="EMBL" id="AGP40196.1"/>
    </source>
</evidence>
<evidence type="ECO:0000313" key="3">
    <source>
        <dbReference type="Proteomes" id="UP000014803"/>
    </source>
</evidence>
<proteinExistence type="predicted"/>
<protein>
    <submittedName>
        <fullName evidence="2">Uncharacterized protein</fullName>
    </submittedName>
</protein>
<evidence type="ECO:0000256" key="1">
    <source>
        <dbReference type="SAM" id="MobiDB-lite"/>
    </source>
</evidence>
<dbReference type="HOGENOM" id="CLU_3239739_0_0_7"/>
<accession>S4Y6Y1</accession>
<reference evidence="2 3" key="1">
    <citation type="journal article" date="2013" name="Sci. Rep.">
        <title>Extraordinary expansion of a Sorangium cellulosum genome from an alkaline milieu.</title>
        <authorList>
            <person name="Han K."/>
            <person name="Li Z.F."/>
            <person name="Peng R."/>
            <person name="Zhu L.P."/>
            <person name="Zhou T."/>
            <person name="Wang L.G."/>
            <person name="Li S.G."/>
            <person name="Zhang X.B."/>
            <person name="Hu W."/>
            <person name="Wu Z.H."/>
            <person name="Qin N."/>
            <person name="Li Y.Z."/>
        </authorList>
    </citation>
    <scope>NUCLEOTIDE SEQUENCE [LARGE SCALE GENOMIC DNA]</scope>
    <source>
        <strain evidence="2 3">So0157-2</strain>
    </source>
</reference>
<dbReference type="AlphaFoldDB" id="S4Y6Y1"/>
<gene>
    <name evidence="2" type="ORF">SCE1572_40245</name>
</gene>